<comment type="caution">
    <text evidence="1">The sequence shown here is derived from an EMBL/GenBank/DDBJ whole genome shotgun (WGS) entry which is preliminary data.</text>
</comment>
<sequence>MKIRFSELPSKQLCLFLLASSPELRSTYHTGLDVASNKFNNRGYFNVNNYIAIDIEDPESEIPTGPKPSVDKFIHADLLEAALPSADLVMCVETVGITALFSHSETLRALESLINTTNTGGTLVVNVGPLASVEDRRIFATSINSNFTHVRHIRYGRWSKSIHPLLSLILGTALLLFPSLRVPNKDQEVWHLFFAKGKLAKPQESLNLLGRSSNPGSQLRKN</sequence>
<organism evidence="1">
    <name type="scientific">freshwater metagenome</name>
    <dbReference type="NCBI Taxonomy" id="449393"/>
    <lineage>
        <taxon>unclassified sequences</taxon>
        <taxon>metagenomes</taxon>
        <taxon>ecological metagenomes</taxon>
    </lineage>
</organism>
<dbReference type="EMBL" id="JNSL01000010">
    <property type="protein sequence ID" value="KGA21252.1"/>
    <property type="molecule type" value="Genomic_DNA"/>
</dbReference>
<proteinExistence type="predicted"/>
<reference evidence="1" key="1">
    <citation type="submission" date="2014-06" db="EMBL/GenBank/DDBJ databases">
        <title>Key roles for freshwater Actinobacteria revealed by deep metagenomic sequencing.</title>
        <authorList>
            <person name="Ghai R."/>
            <person name="Mizuno C.M."/>
            <person name="Picazo A."/>
            <person name="Camacho A."/>
            <person name="Rodriguez-Valera F."/>
        </authorList>
    </citation>
    <scope>NUCLEOTIDE SEQUENCE</scope>
</reference>
<evidence type="ECO:0000313" key="1">
    <source>
        <dbReference type="EMBL" id="KGA21252.1"/>
    </source>
</evidence>
<name>A0A094QCV3_9ZZZZ</name>
<dbReference type="AlphaFoldDB" id="A0A094QCV3"/>
<gene>
    <name evidence="1" type="ORF">GM51_2950</name>
</gene>
<accession>A0A094QCV3</accession>
<evidence type="ECO:0008006" key="2">
    <source>
        <dbReference type="Google" id="ProtNLM"/>
    </source>
</evidence>
<protein>
    <recommendedName>
        <fullName evidence="2">Methyltransferase type 11 domain-containing protein</fullName>
    </recommendedName>
</protein>